<dbReference type="InterPro" id="IPR052530">
    <property type="entry name" value="NAD(P)H_nitroreductase"/>
</dbReference>
<reference evidence="10" key="1">
    <citation type="submission" date="2020-06" db="EMBL/GenBank/DDBJ databases">
        <authorList>
            <consortium name="Plant Systems Biology data submission"/>
        </authorList>
    </citation>
    <scope>NUCLEOTIDE SEQUENCE</scope>
    <source>
        <strain evidence="10">D6</strain>
    </source>
</reference>
<dbReference type="Proteomes" id="UP001153069">
    <property type="component" value="Unassembled WGS sequence"/>
</dbReference>
<feature type="domain" description="Nitroreductase" evidence="9">
    <location>
        <begin position="49"/>
        <end position="212"/>
    </location>
</feature>
<keyword evidence="6" id="KW-0560">Oxidoreductase</keyword>
<dbReference type="EMBL" id="CAICTM010001195">
    <property type="protein sequence ID" value="CAB9521466.1"/>
    <property type="molecule type" value="Genomic_DNA"/>
</dbReference>
<evidence type="ECO:0000256" key="2">
    <source>
        <dbReference type="ARBA" id="ARBA00007118"/>
    </source>
</evidence>
<keyword evidence="11" id="KW-1185">Reference proteome</keyword>
<evidence type="ECO:0000256" key="1">
    <source>
        <dbReference type="ARBA" id="ARBA00001917"/>
    </source>
</evidence>
<keyword evidence="3" id="KW-0285">Flavoprotein</keyword>
<dbReference type="AlphaFoldDB" id="A0A9N8EHH3"/>
<evidence type="ECO:0000259" key="9">
    <source>
        <dbReference type="Pfam" id="PF00881"/>
    </source>
</evidence>
<dbReference type="InterPro" id="IPR026021">
    <property type="entry name" value="YdjA-like"/>
</dbReference>
<evidence type="ECO:0000313" key="11">
    <source>
        <dbReference type="Proteomes" id="UP001153069"/>
    </source>
</evidence>
<dbReference type="CDD" id="cd02135">
    <property type="entry name" value="YdjA-like"/>
    <property type="match status" value="1"/>
</dbReference>
<evidence type="ECO:0000313" key="10">
    <source>
        <dbReference type="EMBL" id="CAB9521466.1"/>
    </source>
</evidence>
<accession>A0A9N8EHH3</accession>
<dbReference type="InterPro" id="IPR029479">
    <property type="entry name" value="Nitroreductase"/>
</dbReference>
<comment type="similarity">
    <text evidence="2">Belongs to the nitroreductase family.</text>
</comment>
<comment type="cofactor">
    <cofactor evidence="1">
        <name>FMN</name>
        <dbReference type="ChEBI" id="CHEBI:58210"/>
    </cofactor>
</comment>
<evidence type="ECO:0000256" key="6">
    <source>
        <dbReference type="ARBA" id="ARBA00023002"/>
    </source>
</evidence>
<keyword evidence="5" id="KW-0521">NADP</keyword>
<dbReference type="Pfam" id="PF00881">
    <property type="entry name" value="Nitroreductase"/>
    <property type="match status" value="1"/>
</dbReference>
<organism evidence="10 11">
    <name type="scientific">Seminavis robusta</name>
    <dbReference type="NCBI Taxonomy" id="568900"/>
    <lineage>
        <taxon>Eukaryota</taxon>
        <taxon>Sar</taxon>
        <taxon>Stramenopiles</taxon>
        <taxon>Ochrophyta</taxon>
        <taxon>Bacillariophyta</taxon>
        <taxon>Bacillariophyceae</taxon>
        <taxon>Bacillariophycidae</taxon>
        <taxon>Naviculales</taxon>
        <taxon>Naviculaceae</taxon>
        <taxon>Seminavis</taxon>
    </lineage>
</organism>
<keyword evidence="8" id="KW-0732">Signal</keyword>
<dbReference type="GO" id="GO:0016491">
    <property type="term" value="F:oxidoreductase activity"/>
    <property type="evidence" value="ECO:0007669"/>
    <property type="project" value="UniProtKB-KW"/>
</dbReference>
<keyword evidence="7" id="KW-0520">NAD</keyword>
<gene>
    <name evidence="10" type="ORF">SEMRO_1197_G251580.1</name>
</gene>
<sequence>MMLRFGHPSPCVLSLLLLGLLFPCSRQQHHVDAFSSPSPSSQIHELLLSRRTINSFEAELPSYWEMKLTAAVEAATFAPNHKLTEPWRFHLLGNEAIQRVCELNAELVSSSKGPAAGAKKLERWLAMPGWLVVTQLVSDDNDNDNSYDNPMSMAREDYAACCCAVQNLSLSLHANGMGTKWTTGPVNFDPRFAEAVGLPENERVVGTIWFGKPVSVPSAPRKKLSLDNVLIKHA</sequence>
<dbReference type="InterPro" id="IPR000415">
    <property type="entry name" value="Nitroreductase-like"/>
</dbReference>
<evidence type="ECO:0000256" key="3">
    <source>
        <dbReference type="ARBA" id="ARBA00022630"/>
    </source>
</evidence>
<feature type="chain" id="PRO_5040391371" evidence="8">
    <location>
        <begin position="28"/>
        <end position="234"/>
    </location>
</feature>
<feature type="signal peptide" evidence="8">
    <location>
        <begin position="1"/>
        <end position="27"/>
    </location>
</feature>
<dbReference type="PANTHER" id="PTHR43821">
    <property type="entry name" value="NAD(P)H NITROREDUCTASE YDJA-RELATED"/>
    <property type="match status" value="1"/>
</dbReference>
<evidence type="ECO:0000256" key="7">
    <source>
        <dbReference type="ARBA" id="ARBA00023027"/>
    </source>
</evidence>
<dbReference type="SUPFAM" id="SSF55469">
    <property type="entry name" value="FMN-dependent nitroreductase-like"/>
    <property type="match status" value="1"/>
</dbReference>
<evidence type="ECO:0000256" key="8">
    <source>
        <dbReference type="SAM" id="SignalP"/>
    </source>
</evidence>
<proteinExistence type="inferred from homology"/>
<dbReference type="OrthoDB" id="41362at2759"/>
<dbReference type="PANTHER" id="PTHR43821:SF1">
    <property type="entry name" value="NAD(P)H NITROREDUCTASE YDJA-RELATED"/>
    <property type="match status" value="1"/>
</dbReference>
<protein>
    <submittedName>
        <fullName evidence="10">Nitroreductase</fullName>
    </submittedName>
</protein>
<evidence type="ECO:0000256" key="4">
    <source>
        <dbReference type="ARBA" id="ARBA00022643"/>
    </source>
</evidence>
<comment type="caution">
    <text evidence="10">The sequence shown here is derived from an EMBL/GenBank/DDBJ whole genome shotgun (WGS) entry which is preliminary data.</text>
</comment>
<dbReference type="Gene3D" id="3.40.109.10">
    <property type="entry name" value="NADH Oxidase"/>
    <property type="match status" value="1"/>
</dbReference>
<evidence type="ECO:0000256" key="5">
    <source>
        <dbReference type="ARBA" id="ARBA00022857"/>
    </source>
</evidence>
<name>A0A9N8EHH3_9STRA</name>
<keyword evidence="4" id="KW-0288">FMN</keyword>